<dbReference type="SUPFAM" id="SSF53633">
    <property type="entry name" value="Carbamate kinase-like"/>
    <property type="match status" value="1"/>
</dbReference>
<feature type="domain" description="Aspartate/glutamate/uridylate kinase" evidence="1">
    <location>
        <begin position="3"/>
        <end position="158"/>
    </location>
</feature>
<gene>
    <name evidence="2" type="ORF">Pla110_35920</name>
</gene>
<dbReference type="InterPro" id="IPR036393">
    <property type="entry name" value="AceGlu_kinase-like_sf"/>
</dbReference>
<protein>
    <recommendedName>
        <fullName evidence="1">Aspartate/glutamate/uridylate kinase domain-containing protein</fullName>
    </recommendedName>
</protein>
<dbReference type="KEGG" id="plon:Pla110_35920"/>
<dbReference type="EMBL" id="CP036281">
    <property type="protein sequence ID" value="QDU81841.1"/>
    <property type="molecule type" value="Genomic_DNA"/>
</dbReference>
<dbReference type="RefSeq" id="WP_144997530.1">
    <property type="nucleotide sequence ID" value="NZ_CP036281.1"/>
</dbReference>
<dbReference type="InterPro" id="IPR001048">
    <property type="entry name" value="Asp/Glu/Uridylate_kinase"/>
</dbReference>
<evidence type="ECO:0000259" key="1">
    <source>
        <dbReference type="Pfam" id="PF00696"/>
    </source>
</evidence>
<reference evidence="2 3" key="1">
    <citation type="submission" date="2019-02" db="EMBL/GenBank/DDBJ databases">
        <title>Deep-cultivation of Planctomycetes and their phenomic and genomic characterization uncovers novel biology.</title>
        <authorList>
            <person name="Wiegand S."/>
            <person name="Jogler M."/>
            <person name="Boedeker C."/>
            <person name="Pinto D."/>
            <person name="Vollmers J."/>
            <person name="Rivas-Marin E."/>
            <person name="Kohn T."/>
            <person name="Peeters S.H."/>
            <person name="Heuer A."/>
            <person name="Rast P."/>
            <person name="Oberbeckmann S."/>
            <person name="Bunk B."/>
            <person name="Jeske O."/>
            <person name="Meyerdierks A."/>
            <person name="Storesund J.E."/>
            <person name="Kallscheuer N."/>
            <person name="Luecker S."/>
            <person name="Lage O.M."/>
            <person name="Pohl T."/>
            <person name="Merkel B.J."/>
            <person name="Hornburger P."/>
            <person name="Mueller R.-W."/>
            <person name="Bruemmer F."/>
            <person name="Labrenz M."/>
            <person name="Spormann A.M."/>
            <person name="Op den Camp H."/>
            <person name="Overmann J."/>
            <person name="Amann R."/>
            <person name="Jetten M.S.M."/>
            <person name="Mascher T."/>
            <person name="Medema M.H."/>
            <person name="Devos D.P."/>
            <person name="Kaster A.-K."/>
            <person name="Ovreas L."/>
            <person name="Rohde M."/>
            <person name="Galperin M.Y."/>
            <person name="Jogler C."/>
        </authorList>
    </citation>
    <scope>NUCLEOTIDE SEQUENCE [LARGE SCALE GENOMIC DNA]</scope>
    <source>
        <strain evidence="2 3">Pla110</strain>
    </source>
</reference>
<keyword evidence="3" id="KW-1185">Reference proteome</keyword>
<dbReference type="Pfam" id="PF00696">
    <property type="entry name" value="AA_kinase"/>
    <property type="match status" value="1"/>
</dbReference>
<dbReference type="Proteomes" id="UP000317178">
    <property type="component" value="Chromosome"/>
</dbReference>
<name>A0A518CRI4_9PLAN</name>
<organism evidence="2 3">
    <name type="scientific">Polystyrenella longa</name>
    <dbReference type="NCBI Taxonomy" id="2528007"/>
    <lineage>
        <taxon>Bacteria</taxon>
        <taxon>Pseudomonadati</taxon>
        <taxon>Planctomycetota</taxon>
        <taxon>Planctomycetia</taxon>
        <taxon>Planctomycetales</taxon>
        <taxon>Planctomycetaceae</taxon>
        <taxon>Polystyrenella</taxon>
    </lineage>
</organism>
<sequence length="211" mass="23601">MRTVLYKIGGSLLSDSSLFNRLDAYLSQREEDEFPLLLFGGGPVVDVVRGYDKQYGLGEESSHQLALQGMELNAALAVDRLPKAFPVYSAMELEVARRKLTGRPVLFVCSLIEELEEHKELEQNPNGLLPPTWNTTSDSIAAWLTQKLRLDELRLVKSITAPVWQELKSGTSLAVDPEFSNWLDGIPDLTWLDFQTESELVYLKSSTGKLG</sequence>
<dbReference type="OrthoDB" id="8526978at2"/>
<dbReference type="AlphaFoldDB" id="A0A518CRI4"/>
<dbReference type="Gene3D" id="3.40.1160.10">
    <property type="entry name" value="Acetylglutamate kinase-like"/>
    <property type="match status" value="1"/>
</dbReference>
<evidence type="ECO:0000313" key="3">
    <source>
        <dbReference type="Proteomes" id="UP000317178"/>
    </source>
</evidence>
<accession>A0A518CRI4</accession>
<evidence type="ECO:0000313" key="2">
    <source>
        <dbReference type="EMBL" id="QDU81841.1"/>
    </source>
</evidence>
<proteinExistence type="predicted"/>